<sequence length="187" mass="21915">MGRQNPPQRYSIRLYEYDYSQEGLYFVTICTKDKVCLFGDIVDGEMVLNDVGKMINEQWHNLKQYYINIDLHEYIVMPNHIHSIIQIVDDVVGVPLVGTRNINGQPQGIAPTTLNSKTLGDIIGSFKSITTNLYIHGVKQNNWTAFNGKLWQRNYYEHIIRNDDSHQKITEYICENPKYWQTDDYYN</sequence>
<evidence type="ECO:0000259" key="1">
    <source>
        <dbReference type="SMART" id="SM01321"/>
    </source>
</evidence>
<dbReference type="GO" id="GO:0006313">
    <property type="term" value="P:DNA transposition"/>
    <property type="evidence" value="ECO:0007669"/>
    <property type="project" value="InterPro"/>
</dbReference>
<dbReference type="SUPFAM" id="SSF143422">
    <property type="entry name" value="Transposase IS200-like"/>
    <property type="match status" value="1"/>
</dbReference>
<dbReference type="AlphaFoldDB" id="A0A212IUG4"/>
<evidence type="ECO:0000313" key="2">
    <source>
        <dbReference type="EMBL" id="SBV90823.1"/>
    </source>
</evidence>
<name>A0A212IUG4_9BACT</name>
<dbReference type="InterPro" id="IPR036515">
    <property type="entry name" value="Transposase_17_sf"/>
</dbReference>
<dbReference type="EMBL" id="FLUM01000001">
    <property type="protein sequence ID" value="SBV90823.1"/>
    <property type="molecule type" value="Genomic_DNA"/>
</dbReference>
<feature type="domain" description="Transposase IS200-like" evidence="1">
    <location>
        <begin position="20"/>
        <end position="176"/>
    </location>
</feature>
<proteinExistence type="predicted"/>
<protein>
    <recommendedName>
        <fullName evidence="1">Transposase IS200-like domain-containing protein</fullName>
    </recommendedName>
</protein>
<reference evidence="2" key="1">
    <citation type="submission" date="2016-04" db="EMBL/GenBank/DDBJ databases">
        <authorList>
            <person name="Evans L.H."/>
            <person name="Alamgir A."/>
            <person name="Owens N."/>
            <person name="Weber N.D."/>
            <person name="Virtaneva K."/>
            <person name="Barbian K."/>
            <person name="Babar A."/>
            <person name="Rosenke K."/>
        </authorList>
    </citation>
    <scope>NUCLEOTIDE SEQUENCE</scope>
    <source>
        <strain evidence="2">86-1</strain>
    </source>
</reference>
<accession>A0A212IUG4</accession>
<dbReference type="PANTHER" id="PTHR36966">
    <property type="entry name" value="REP-ASSOCIATED TYROSINE TRANSPOSASE"/>
    <property type="match status" value="1"/>
</dbReference>
<dbReference type="GO" id="GO:0043565">
    <property type="term" value="F:sequence-specific DNA binding"/>
    <property type="evidence" value="ECO:0007669"/>
    <property type="project" value="TreeGrafter"/>
</dbReference>
<dbReference type="PANTHER" id="PTHR36966:SF1">
    <property type="entry name" value="REP-ASSOCIATED TYROSINE TRANSPOSASE"/>
    <property type="match status" value="1"/>
</dbReference>
<dbReference type="RefSeq" id="WP_296937952.1">
    <property type="nucleotide sequence ID" value="NZ_LT599032.1"/>
</dbReference>
<gene>
    <name evidence="2" type="ORF">KL86DYS1_10174</name>
</gene>
<dbReference type="InterPro" id="IPR052715">
    <property type="entry name" value="RAYT_transposase"/>
</dbReference>
<dbReference type="SMART" id="SM01321">
    <property type="entry name" value="Y1_Tnp"/>
    <property type="match status" value="1"/>
</dbReference>
<organism evidence="2">
    <name type="scientific">uncultured Dysgonomonas sp</name>
    <dbReference type="NCBI Taxonomy" id="206096"/>
    <lineage>
        <taxon>Bacteria</taxon>
        <taxon>Pseudomonadati</taxon>
        <taxon>Bacteroidota</taxon>
        <taxon>Bacteroidia</taxon>
        <taxon>Bacteroidales</taxon>
        <taxon>Dysgonomonadaceae</taxon>
        <taxon>Dysgonomonas</taxon>
        <taxon>environmental samples</taxon>
    </lineage>
</organism>
<dbReference type="Gene3D" id="3.30.70.1290">
    <property type="entry name" value="Transposase IS200-like"/>
    <property type="match status" value="1"/>
</dbReference>
<dbReference type="InterPro" id="IPR002686">
    <property type="entry name" value="Transposase_17"/>
</dbReference>
<dbReference type="GO" id="GO:0004803">
    <property type="term" value="F:transposase activity"/>
    <property type="evidence" value="ECO:0007669"/>
    <property type="project" value="InterPro"/>
</dbReference>